<feature type="active site" description="Charge relay system" evidence="6">
    <location>
        <position position="215"/>
    </location>
</feature>
<keyword evidence="5 6" id="KW-0720">Serine protease</keyword>
<keyword evidence="4 6" id="KW-0378">Hydrolase</keyword>
<dbReference type="SUPFAM" id="SSF52743">
    <property type="entry name" value="Subtilisin-like"/>
    <property type="match status" value="1"/>
</dbReference>
<evidence type="ECO:0000256" key="7">
    <source>
        <dbReference type="RuleBase" id="RU003355"/>
    </source>
</evidence>
<evidence type="ECO:0000256" key="6">
    <source>
        <dbReference type="PROSITE-ProRule" id="PRU01240"/>
    </source>
</evidence>
<evidence type="ECO:0000256" key="1">
    <source>
        <dbReference type="ARBA" id="ARBA00011073"/>
    </source>
</evidence>
<feature type="active site" description="Charge relay system" evidence="6">
    <location>
        <position position="174"/>
    </location>
</feature>
<dbReference type="EMBL" id="JASWJB010000130">
    <property type="protein sequence ID" value="KAK2595506.1"/>
    <property type="molecule type" value="Genomic_DNA"/>
</dbReference>
<dbReference type="PROSITE" id="PS00137">
    <property type="entry name" value="SUBTILASE_HIS"/>
    <property type="match status" value="1"/>
</dbReference>
<keyword evidence="12" id="KW-1185">Reference proteome</keyword>
<sequence length="733" mass="78163">MVCLALSTLALLLATTAVATASGSVANNNSTEANHDSNYQAYIFECESDRYTELLANVVEGKGCQVRHKFDSKVFRGLSMQLGNSTTSDNTVAEIKAMKGIRGMWPLKILKHHTIQDKVENQPVHKPKEEGWRGLDQRAADTAYQSRWTHLMTNVDKLHNKGFTGNGIKIAVVDSGVNYTHPALGGCFGKGCRVAFGDNFSSDGKKGDPMDCYDHGTEVAGILGGHSANDSFIGAAPNATLMAYRVLDCNGDGTEDSLIAGWLRAEKDGAQIIITSSGFQGENWAQRPLAMIASRISAGGVPCIGSLGNSQEKGLFYAMSPGSGDGVIAVNSFSSSYEISELSAHGPTWDLGIKPNVVVPGQGVPVTTKRGGYGFDSGTSFAGPLVAGIVALVAEARGGGLVDAWRAADATTLVEPASLAFNDTDHRAASISLKITNQAKYDMTYQLSNLTAATLYTLDGSAITPSEKEVRSTIEGEPNQSGAVIKLSRNSFTLGPGQSATVDVSAVEPSGLDSARLPLWSGWVVISGSDGSNLTVPYLGLSGSLRSAAVMGHDALSVRSFSYKNFKTIQKNSTFIFLDPVSGQKPGRPASMEMFTDDEDIYHGNVFLTLRLALASPQVRMDIDICPPENTTTQKVSPDVSMNCVPGSIVIDSYGIRSIGQIAGFPQYYVSRNKPIRGEWDGSFSKGRYVPLGRYKIVARALAIFGDANNVSHWQTIESPILSASYLHNYIDA</sequence>
<accession>A0AAJ0CRA6</accession>
<dbReference type="Pfam" id="PF06280">
    <property type="entry name" value="fn3_5"/>
    <property type="match status" value="1"/>
</dbReference>
<feature type="domain" description="Peptidase S8/S53" evidence="9">
    <location>
        <begin position="165"/>
        <end position="404"/>
    </location>
</feature>
<evidence type="ECO:0000313" key="12">
    <source>
        <dbReference type="Proteomes" id="UP001251528"/>
    </source>
</evidence>
<dbReference type="Gene3D" id="3.40.50.200">
    <property type="entry name" value="Peptidase S8/S53 domain"/>
    <property type="match status" value="1"/>
</dbReference>
<protein>
    <submittedName>
        <fullName evidence="11">Uncharacterized protein</fullName>
    </submittedName>
</protein>
<dbReference type="InterPro" id="IPR023827">
    <property type="entry name" value="Peptidase_S8_Asp-AS"/>
</dbReference>
<dbReference type="GO" id="GO:0016020">
    <property type="term" value="C:membrane"/>
    <property type="evidence" value="ECO:0007669"/>
    <property type="project" value="InterPro"/>
</dbReference>
<dbReference type="InterPro" id="IPR050131">
    <property type="entry name" value="Peptidase_S8_subtilisin-like"/>
</dbReference>
<evidence type="ECO:0000256" key="3">
    <source>
        <dbReference type="ARBA" id="ARBA00022729"/>
    </source>
</evidence>
<dbReference type="InterPro" id="IPR034187">
    <property type="entry name" value="Peptidases_S8_5"/>
</dbReference>
<evidence type="ECO:0000256" key="4">
    <source>
        <dbReference type="ARBA" id="ARBA00022801"/>
    </source>
</evidence>
<comment type="caution">
    <text evidence="11">The sequence shown here is derived from an EMBL/GenBank/DDBJ whole genome shotgun (WGS) entry which is preliminary data.</text>
</comment>
<evidence type="ECO:0000256" key="2">
    <source>
        <dbReference type="ARBA" id="ARBA00022670"/>
    </source>
</evidence>
<evidence type="ECO:0000259" key="9">
    <source>
        <dbReference type="Pfam" id="PF00082"/>
    </source>
</evidence>
<evidence type="ECO:0000259" key="10">
    <source>
        <dbReference type="Pfam" id="PF06280"/>
    </source>
</evidence>
<dbReference type="InterPro" id="IPR036852">
    <property type="entry name" value="Peptidase_S8/S53_dom_sf"/>
</dbReference>
<proteinExistence type="inferred from homology"/>
<dbReference type="InterPro" id="IPR000209">
    <property type="entry name" value="Peptidase_S8/S53_dom"/>
</dbReference>
<feature type="signal peptide" evidence="8">
    <location>
        <begin position="1"/>
        <end position="21"/>
    </location>
</feature>
<dbReference type="PANTHER" id="PTHR43806">
    <property type="entry name" value="PEPTIDASE S8"/>
    <property type="match status" value="1"/>
</dbReference>
<dbReference type="InterPro" id="IPR022398">
    <property type="entry name" value="Peptidase_S8_His-AS"/>
</dbReference>
<organism evidence="11 12">
    <name type="scientific">Conoideocrella luteorostrata</name>
    <dbReference type="NCBI Taxonomy" id="1105319"/>
    <lineage>
        <taxon>Eukaryota</taxon>
        <taxon>Fungi</taxon>
        <taxon>Dikarya</taxon>
        <taxon>Ascomycota</taxon>
        <taxon>Pezizomycotina</taxon>
        <taxon>Sordariomycetes</taxon>
        <taxon>Hypocreomycetidae</taxon>
        <taxon>Hypocreales</taxon>
        <taxon>Clavicipitaceae</taxon>
        <taxon>Conoideocrella</taxon>
    </lineage>
</organism>
<dbReference type="GO" id="GO:0004252">
    <property type="term" value="F:serine-type endopeptidase activity"/>
    <property type="evidence" value="ECO:0007669"/>
    <property type="project" value="UniProtKB-UniRule"/>
</dbReference>
<dbReference type="PRINTS" id="PR00723">
    <property type="entry name" value="SUBTILISIN"/>
</dbReference>
<dbReference type="Pfam" id="PF00082">
    <property type="entry name" value="Peptidase_S8"/>
    <property type="match status" value="1"/>
</dbReference>
<reference evidence="11" key="1">
    <citation type="submission" date="2023-06" db="EMBL/GenBank/DDBJ databases">
        <title>Conoideocrella luteorostrata (Hypocreales: Clavicipitaceae), a potential biocontrol fungus for elongate hemlock scale in United States Christmas tree production areas.</title>
        <authorList>
            <person name="Barrett H."/>
            <person name="Lovett B."/>
            <person name="Macias A.M."/>
            <person name="Stajich J.E."/>
            <person name="Kasson M.T."/>
        </authorList>
    </citation>
    <scope>NUCLEOTIDE SEQUENCE</scope>
    <source>
        <strain evidence="11">ARSEF 14590</strain>
    </source>
</reference>
<keyword evidence="2 6" id="KW-0645">Protease</keyword>
<evidence type="ECO:0000256" key="5">
    <source>
        <dbReference type="ARBA" id="ARBA00022825"/>
    </source>
</evidence>
<name>A0AAJ0CRA6_9HYPO</name>
<dbReference type="Proteomes" id="UP001251528">
    <property type="component" value="Unassembled WGS sequence"/>
</dbReference>
<dbReference type="InterPro" id="IPR010435">
    <property type="entry name" value="C5a/SBT2-like_Fn3"/>
</dbReference>
<comment type="similarity">
    <text evidence="1 6 7">Belongs to the peptidase S8 family.</text>
</comment>
<feature type="domain" description="C5a peptidase/Subtilisin-like protease SBT2-like Fn3-like" evidence="10">
    <location>
        <begin position="420"/>
        <end position="539"/>
    </location>
</feature>
<dbReference type="CDD" id="cd07489">
    <property type="entry name" value="Peptidases_S8_5"/>
    <property type="match status" value="1"/>
</dbReference>
<keyword evidence="3 8" id="KW-0732">Signal</keyword>
<feature type="chain" id="PRO_5042556145" evidence="8">
    <location>
        <begin position="22"/>
        <end position="733"/>
    </location>
</feature>
<dbReference type="PANTHER" id="PTHR43806:SF66">
    <property type="entry name" value="SERIN ENDOPEPTIDASE"/>
    <property type="match status" value="1"/>
</dbReference>
<evidence type="ECO:0000313" key="11">
    <source>
        <dbReference type="EMBL" id="KAK2595506.1"/>
    </source>
</evidence>
<feature type="active site" description="Charge relay system" evidence="6">
    <location>
        <position position="380"/>
    </location>
</feature>
<dbReference type="PROSITE" id="PS51892">
    <property type="entry name" value="SUBTILASE"/>
    <property type="match status" value="1"/>
</dbReference>
<gene>
    <name evidence="11" type="ORF">QQS21_006781</name>
</gene>
<dbReference type="PROSITE" id="PS00136">
    <property type="entry name" value="SUBTILASE_ASP"/>
    <property type="match status" value="1"/>
</dbReference>
<dbReference type="InterPro" id="IPR023828">
    <property type="entry name" value="Peptidase_S8_Ser-AS"/>
</dbReference>
<dbReference type="GO" id="GO:0006508">
    <property type="term" value="P:proteolysis"/>
    <property type="evidence" value="ECO:0007669"/>
    <property type="project" value="UniProtKB-KW"/>
</dbReference>
<dbReference type="PROSITE" id="PS00138">
    <property type="entry name" value="SUBTILASE_SER"/>
    <property type="match status" value="1"/>
</dbReference>
<evidence type="ECO:0000256" key="8">
    <source>
        <dbReference type="SAM" id="SignalP"/>
    </source>
</evidence>
<dbReference type="InterPro" id="IPR015500">
    <property type="entry name" value="Peptidase_S8_subtilisin-rel"/>
</dbReference>
<dbReference type="AlphaFoldDB" id="A0AAJ0CRA6"/>